<feature type="disulfide bond" evidence="4">
    <location>
        <begin position="602"/>
        <end position="619"/>
    </location>
</feature>
<dbReference type="CDD" id="cd00054">
    <property type="entry name" value="EGF_CA"/>
    <property type="match status" value="1"/>
</dbReference>
<dbReference type="SMART" id="SM00179">
    <property type="entry name" value="EGF_CA"/>
    <property type="match status" value="3"/>
</dbReference>
<keyword evidence="3 4" id="KW-1015">Disulfide bond</keyword>
<comment type="caution">
    <text evidence="9">The sequence shown here is derived from an EMBL/GenBank/DDBJ whole genome shotgun (WGS) entry which is preliminary data.</text>
</comment>
<feature type="domain" description="EGF-like" evidence="8">
    <location>
        <begin position="512"/>
        <end position="548"/>
    </location>
</feature>
<keyword evidence="7" id="KW-0732">Signal</keyword>
<dbReference type="InterPro" id="IPR001881">
    <property type="entry name" value="EGF-like_Ca-bd_dom"/>
</dbReference>
<dbReference type="InterPro" id="IPR000742">
    <property type="entry name" value="EGF"/>
</dbReference>
<evidence type="ECO:0000313" key="10">
    <source>
        <dbReference type="Proteomes" id="UP001175271"/>
    </source>
</evidence>
<evidence type="ECO:0000256" key="1">
    <source>
        <dbReference type="ARBA" id="ARBA00022536"/>
    </source>
</evidence>
<dbReference type="Pfam" id="PF00008">
    <property type="entry name" value="EGF"/>
    <property type="match status" value="1"/>
</dbReference>
<feature type="disulfide bond" evidence="4">
    <location>
        <begin position="621"/>
        <end position="630"/>
    </location>
</feature>
<comment type="caution">
    <text evidence="4">Lacks conserved residue(s) required for the propagation of feature annotation.</text>
</comment>
<feature type="disulfide bond" evidence="4">
    <location>
        <begin position="428"/>
        <end position="437"/>
    </location>
</feature>
<feature type="chain" id="PRO_5041284006" description="EGF-like domain-containing protein" evidence="7">
    <location>
        <begin position="24"/>
        <end position="730"/>
    </location>
</feature>
<dbReference type="GO" id="GO:0005509">
    <property type="term" value="F:calcium ion binding"/>
    <property type="evidence" value="ECO:0007669"/>
    <property type="project" value="InterPro"/>
</dbReference>
<name>A0AA39I3B0_9BILA</name>
<evidence type="ECO:0000256" key="3">
    <source>
        <dbReference type="ARBA" id="ARBA00023157"/>
    </source>
</evidence>
<dbReference type="Gene3D" id="2.10.25.10">
    <property type="entry name" value="Laminin"/>
    <property type="match status" value="4"/>
</dbReference>
<reference evidence="9" key="1">
    <citation type="submission" date="2023-06" db="EMBL/GenBank/DDBJ databases">
        <title>Genomic analysis of the entomopathogenic nematode Steinernema hermaphroditum.</title>
        <authorList>
            <person name="Schwarz E.M."/>
            <person name="Heppert J.K."/>
            <person name="Baniya A."/>
            <person name="Schwartz H.T."/>
            <person name="Tan C.-H."/>
            <person name="Antoshechkin I."/>
            <person name="Sternberg P.W."/>
            <person name="Goodrich-Blair H."/>
            <person name="Dillman A.R."/>
        </authorList>
    </citation>
    <scope>NUCLEOTIDE SEQUENCE</scope>
    <source>
        <strain evidence="9">PS9179</strain>
        <tissue evidence="9">Whole animal</tissue>
    </source>
</reference>
<feature type="compositionally biased region" description="Gly residues" evidence="5">
    <location>
        <begin position="721"/>
        <end position="730"/>
    </location>
</feature>
<dbReference type="SUPFAM" id="SSF57196">
    <property type="entry name" value="EGF/Laminin"/>
    <property type="match status" value="2"/>
</dbReference>
<feature type="domain" description="EGF-like" evidence="8">
    <location>
        <begin position="550"/>
        <end position="588"/>
    </location>
</feature>
<dbReference type="InterPro" id="IPR051022">
    <property type="entry name" value="Notch_Cell-Fate_Det"/>
</dbReference>
<keyword evidence="2" id="KW-0677">Repeat</keyword>
<dbReference type="SMART" id="SM00181">
    <property type="entry name" value="EGF"/>
    <property type="match status" value="8"/>
</dbReference>
<evidence type="ECO:0000256" key="4">
    <source>
        <dbReference type="PROSITE-ProRule" id="PRU00076"/>
    </source>
</evidence>
<dbReference type="AlphaFoldDB" id="A0AA39I3B0"/>
<keyword evidence="6" id="KW-0472">Membrane</keyword>
<proteinExistence type="predicted"/>
<dbReference type="PROSITE" id="PS50026">
    <property type="entry name" value="EGF_3"/>
    <property type="match status" value="5"/>
</dbReference>
<protein>
    <recommendedName>
        <fullName evidence="8">EGF-like domain-containing protein</fullName>
    </recommendedName>
</protein>
<keyword evidence="1 4" id="KW-0245">EGF-like domain</keyword>
<feature type="disulfide bond" evidence="4">
    <location>
        <begin position="110"/>
        <end position="119"/>
    </location>
</feature>
<feature type="disulfide bond" evidence="4">
    <location>
        <begin position="538"/>
        <end position="547"/>
    </location>
</feature>
<evidence type="ECO:0000256" key="2">
    <source>
        <dbReference type="ARBA" id="ARBA00022737"/>
    </source>
</evidence>
<gene>
    <name evidence="9" type="ORF">QR680_012416</name>
</gene>
<dbReference type="EMBL" id="JAUCMV010000002">
    <property type="protein sequence ID" value="KAK0416325.1"/>
    <property type="molecule type" value="Genomic_DNA"/>
</dbReference>
<dbReference type="GO" id="GO:0016020">
    <property type="term" value="C:membrane"/>
    <property type="evidence" value="ECO:0007669"/>
    <property type="project" value="UniProtKB-SubCell"/>
</dbReference>
<evidence type="ECO:0000313" key="9">
    <source>
        <dbReference type="EMBL" id="KAK0416325.1"/>
    </source>
</evidence>
<dbReference type="PROSITE" id="PS01186">
    <property type="entry name" value="EGF_2"/>
    <property type="match status" value="2"/>
</dbReference>
<evidence type="ECO:0000259" key="8">
    <source>
        <dbReference type="PROSITE" id="PS50026"/>
    </source>
</evidence>
<evidence type="ECO:0000256" key="5">
    <source>
        <dbReference type="SAM" id="MobiDB-lite"/>
    </source>
</evidence>
<evidence type="ECO:0000256" key="7">
    <source>
        <dbReference type="SAM" id="SignalP"/>
    </source>
</evidence>
<dbReference type="Proteomes" id="UP001175271">
    <property type="component" value="Unassembled WGS sequence"/>
</dbReference>
<feature type="compositionally biased region" description="Basic and acidic residues" evidence="5">
    <location>
        <begin position="679"/>
        <end position="705"/>
    </location>
</feature>
<feature type="signal peptide" evidence="7">
    <location>
        <begin position="1"/>
        <end position="23"/>
    </location>
</feature>
<organism evidence="9 10">
    <name type="scientific">Steinernema hermaphroditum</name>
    <dbReference type="NCBI Taxonomy" id="289476"/>
    <lineage>
        <taxon>Eukaryota</taxon>
        <taxon>Metazoa</taxon>
        <taxon>Ecdysozoa</taxon>
        <taxon>Nematoda</taxon>
        <taxon>Chromadorea</taxon>
        <taxon>Rhabditida</taxon>
        <taxon>Tylenchina</taxon>
        <taxon>Panagrolaimomorpha</taxon>
        <taxon>Strongyloidoidea</taxon>
        <taxon>Steinernematidae</taxon>
        <taxon>Steinernema</taxon>
    </lineage>
</organism>
<feature type="domain" description="EGF-like" evidence="8">
    <location>
        <begin position="396"/>
        <end position="438"/>
    </location>
</feature>
<accession>A0AA39I3B0</accession>
<feature type="domain" description="EGF-like" evidence="8">
    <location>
        <begin position="83"/>
        <end position="120"/>
    </location>
</feature>
<feature type="region of interest" description="Disordered" evidence="5">
    <location>
        <begin position="679"/>
        <end position="730"/>
    </location>
</feature>
<keyword evidence="6" id="KW-1133">Transmembrane helix</keyword>
<dbReference type="PROSITE" id="PS00022">
    <property type="entry name" value="EGF_1"/>
    <property type="match status" value="4"/>
</dbReference>
<feature type="transmembrane region" description="Helical" evidence="6">
    <location>
        <begin position="648"/>
        <end position="668"/>
    </location>
</feature>
<evidence type="ECO:0000256" key="6">
    <source>
        <dbReference type="SAM" id="Phobius"/>
    </source>
</evidence>
<keyword evidence="10" id="KW-1185">Reference proteome</keyword>
<keyword evidence="6" id="KW-0812">Transmembrane</keyword>
<sequence>MGRFLTLAALCAALLLLADECNCFSSSTNKNLLSLRKKEARTRRRDKAKNEIKGLGVLIPPLPKLEEEEEPVPVHMKLKGEIKFNPCTRPNLCFNGGECVSTGDSYYCKCSDRYVGKRCQYEKNVHICNDNLCKNGAVCIPVDNPRFVMHPDHTINPQESVGNIGHTFTDLTITVSYSCICKDGFFGSFCEQSEAQRCADDYCNYHGIPYEDNENPMTTTVTGNSSSSKICKCQCEAFYSGDRCQYISPCIDFTCVNGGTCYTKTNQKTGFLEPACNCSAPVRNAVGVKLSGKHCEEIEFDETRLSQFCIPCVSNPEDIASCISEEDKDFREVFLRDYNRVKERGGVYNNECNYHGTCEPQIHRYDGRSFLLPVCECTGNDKEGWTGRYCTERIEKEDVCKRHDDICGKHGTCVSRGSQEKGYFACKCNEGYTGQYCSVEDPCRHSPCGNGTLCVALFDEEAVKNDISFACVCSMDQEVENEEEGKQKSQFCAENSQCGNGRKDLCKEGYCLPCGINEAHGNGLCSEEEKKRGYRCICPMGASGHDCGGEVDPCTFHECENNGVCQPDGFLDYKCDCTKTNYLGTYCEIPKDVCKGDGKLTCVHGECVPDNDFRRGFRCKCSSNYEGVDCDREKNTDFKARYLRNYRYTYPATMLLVLLPLAIIAIVCDRMRVCRADNMPKKGGHPEEGLKGEAESDLEGKDNKPKASKIKAKKQPVGVLPPGGGQRIVF</sequence>
<feature type="domain" description="EGF-like" evidence="8">
    <location>
        <begin position="590"/>
        <end position="631"/>
    </location>
</feature>
<dbReference type="PANTHER" id="PTHR24049">
    <property type="entry name" value="CRUMBS FAMILY MEMBER"/>
    <property type="match status" value="1"/>
</dbReference>